<gene>
    <name evidence="1" type="ORF">LOK49_LG13G01669</name>
</gene>
<comment type="caution">
    <text evidence="1">The sequence shown here is derived from an EMBL/GenBank/DDBJ whole genome shotgun (WGS) entry which is preliminary data.</text>
</comment>
<reference evidence="1 2" key="1">
    <citation type="journal article" date="2022" name="Plant J.">
        <title>Chromosome-level genome of Camellia lanceoleosa provides a valuable resource for understanding genome evolution and self-incompatibility.</title>
        <authorList>
            <person name="Gong W."/>
            <person name="Xiao S."/>
            <person name="Wang L."/>
            <person name="Liao Z."/>
            <person name="Chang Y."/>
            <person name="Mo W."/>
            <person name="Hu G."/>
            <person name="Li W."/>
            <person name="Zhao G."/>
            <person name="Zhu H."/>
            <person name="Hu X."/>
            <person name="Ji K."/>
            <person name="Xiang X."/>
            <person name="Song Q."/>
            <person name="Yuan D."/>
            <person name="Jin S."/>
            <person name="Zhang L."/>
        </authorList>
    </citation>
    <scope>NUCLEOTIDE SEQUENCE [LARGE SCALE GENOMIC DNA]</scope>
    <source>
        <strain evidence="1">SQ_2022a</strain>
    </source>
</reference>
<organism evidence="1 2">
    <name type="scientific">Camellia lanceoleosa</name>
    <dbReference type="NCBI Taxonomy" id="1840588"/>
    <lineage>
        <taxon>Eukaryota</taxon>
        <taxon>Viridiplantae</taxon>
        <taxon>Streptophyta</taxon>
        <taxon>Embryophyta</taxon>
        <taxon>Tracheophyta</taxon>
        <taxon>Spermatophyta</taxon>
        <taxon>Magnoliopsida</taxon>
        <taxon>eudicotyledons</taxon>
        <taxon>Gunneridae</taxon>
        <taxon>Pentapetalae</taxon>
        <taxon>asterids</taxon>
        <taxon>Ericales</taxon>
        <taxon>Theaceae</taxon>
        <taxon>Camellia</taxon>
    </lineage>
</organism>
<name>A0ACC0FGI5_9ERIC</name>
<dbReference type="EMBL" id="CM045771">
    <property type="protein sequence ID" value="KAI7987819.1"/>
    <property type="molecule type" value="Genomic_DNA"/>
</dbReference>
<proteinExistence type="predicted"/>
<dbReference type="Proteomes" id="UP001060215">
    <property type="component" value="Chromosome 14"/>
</dbReference>
<evidence type="ECO:0000313" key="1">
    <source>
        <dbReference type="EMBL" id="KAI7987819.1"/>
    </source>
</evidence>
<keyword evidence="2" id="KW-1185">Reference proteome</keyword>
<protein>
    <submittedName>
        <fullName evidence="1">Subtilisin-like protease SBT2.6</fullName>
    </submittedName>
</protein>
<sequence>MQFLCDVPGVDDMSVRRAVGAGVQVIRKVTNVGDEAEKYKVVVKEPLGVKVSVVPKVFKISVNASRNLNLVLEATKVTNAYTFGEMVLEGDRKHVVRVPIAVYVSSSIGS</sequence>
<evidence type="ECO:0000313" key="2">
    <source>
        <dbReference type="Proteomes" id="UP001060215"/>
    </source>
</evidence>
<accession>A0ACC0FGI5</accession>